<dbReference type="Gene3D" id="3.10.100.10">
    <property type="entry name" value="Mannose-Binding Protein A, subunit A"/>
    <property type="match status" value="1"/>
</dbReference>
<feature type="region of interest" description="Disordered" evidence="1">
    <location>
        <begin position="219"/>
        <end position="242"/>
    </location>
</feature>
<gene>
    <name evidence="4" type="ORF">Ciccas_011540</name>
</gene>
<dbReference type="AlphaFoldDB" id="A0ABD2PRD1"/>
<dbReference type="CDD" id="cd00037">
    <property type="entry name" value="CLECT"/>
    <property type="match status" value="1"/>
</dbReference>
<evidence type="ECO:0000256" key="2">
    <source>
        <dbReference type="SAM" id="SignalP"/>
    </source>
</evidence>
<dbReference type="PROSITE" id="PS50041">
    <property type="entry name" value="C_TYPE_LECTIN_2"/>
    <property type="match status" value="1"/>
</dbReference>
<evidence type="ECO:0000256" key="1">
    <source>
        <dbReference type="SAM" id="MobiDB-lite"/>
    </source>
</evidence>
<sequence length="278" mass="31833">MFTPFYLLFGLVMAVTLHGTRSDHVIKTRIESVRINGTSYVAVVGMKLPFVKAEEYCANEFRTSMHLASIDSDREWKLMRENFGALLGEEIWLGGIVSKNAQDEVELNWLDRSSVHYHNLTREQLSYLSKEIVEDNPKPLIGSLLTGMWSVELLDQQDDLMNAFICKIGKSSKFEGMVHRPPMFHLRKFFFDMMNPFWRHNGPFFDTYFNRHSRHFGKNPTTSQESAKVNFGSLNGPESAKKRDDSVAINLGALTANKQNEDNITPNIIIKNIVPKDI</sequence>
<dbReference type="InterPro" id="IPR016187">
    <property type="entry name" value="CTDL_fold"/>
</dbReference>
<feature type="domain" description="C-type lectin" evidence="3">
    <location>
        <begin position="35"/>
        <end position="150"/>
    </location>
</feature>
<feature type="signal peptide" evidence="2">
    <location>
        <begin position="1"/>
        <end position="22"/>
    </location>
</feature>
<comment type="caution">
    <text evidence="4">The sequence shown here is derived from an EMBL/GenBank/DDBJ whole genome shotgun (WGS) entry which is preliminary data.</text>
</comment>
<proteinExistence type="predicted"/>
<reference evidence="4 5" key="1">
    <citation type="submission" date="2024-11" db="EMBL/GenBank/DDBJ databases">
        <title>Adaptive evolution of stress response genes in parasites aligns with host niche diversity.</title>
        <authorList>
            <person name="Hahn C."/>
            <person name="Resl P."/>
        </authorList>
    </citation>
    <scope>NUCLEOTIDE SEQUENCE [LARGE SCALE GENOMIC DNA]</scope>
    <source>
        <strain evidence="4">EGGRZ-B1_66</strain>
        <tissue evidence="4">Body</tissue>
    </source>
</reference>
<organism evidence="4 5">
    <name type="scientific">Cichlidogyrus casuarinus</name>
    <dbReference type="NCBI Taxonomy" id="1844966"/>
    <lineage>
        <taxon>Eukaryota</taxon>
        <taxon>Metazoa</taxon>
        <taxon>Spiralia</taxon>
        <taxon>Lophotrochozoa</taxon>
        <taxon>Platyhelminthes</taxon>
        <taxon>Monogenea</taxon>
        <taxon>Monopisthocotylea</taxon>
        <taxon>Dactylogyridea</taxon>
        <taxon>Ancyrocephalidae</taxon>
        <taxon>Cichlidogyrus</taxon>
    </lineage>
</organism>
<evidence type="ECO:0000313" key="4">
    <source>
        <dbReference type="EMBL" id="KAL3309904.1"/>
    </source>
</evidence>
<dbReference type="InterPro" id="IPR001304">
    <property type="entry name" value="C-type_lectin-like"/>
</dbReference>
<name>A0ABD2PRD1_9PLAT</name>
<dbReference type="EMBL" id="JBJKFK010003440">
    <property type="protein sequence ID" value="KAL3309904.1"/>
    <property type="molecule type" value="Genomic_DNA"/>
</dbReference>
<dbReference type="InterPro" id="IPR016186">
    <property type="entry name" value="C-type_lectin-like/link_sf"/>
</dbReference>
<accession>A0ABD2PRD1</accession>
<dbReference type="SUPFAM" id="SSF56436">
    <property type="entry name" value="C-type lectin-like"/>
    <property type="match status" value="1"/>
</dbReference>
<feature type="chain" id="PRO_5044770863" description="C-type lectin domain-containing protein" evidence="2">
    <location>
        <begin position="23"/>
        <end position="278"/>
    </location>
</feature>
<dbReference type="Proteomes" id="UP001626550">
    <property type="component" value="Unassembled WGS sequence"/>
</dbReference>
<evidence type="ECO:0000259" key="3">
    <source>
        <dbReference type="PROSITE" id="PS50041"/>
    </source>
</evidence>
<protein>
    <recommendedName>
        <fullName evidence="3">C-type lectin domain-containing protein</fullName>
    </recommendedName>
</protein>
<keyword evidence="5" id="KW-1185">Reference proteome</keyword>
<keyword evidence="2" id="KW-0732">Signal</keyword>
<evidence type="ECO:0000313" key="5">
    <source>
        <dbReference type="Proteomes" id="UP001626550"/>
    </source>
</evidence>